<protein>
    <submittedName>
        <fullName evidence="2">Transcriptional Coactivator p15 (PC4)</fullName>
    </submittedName>
</protein>
<comment type="caution">
    <text evidence="2">The sequence shown here is derived from an EMBL/GenBank/DDBJ whole genome shotgun (WGS) entry which is preliminary data.</text>
</comment>
<gene>
    <name evidence="2" type="ORF">XD94_1029</name>
</gene>
<dbReference type="GO" id="GO:0006355">
    <property type="term" value="P:regulation of DNA-templated transcription"/>
    <property type="evidence" value="ECO:0007669"/>
    <property type="project" value="InterPro"/>
</dbReference>
<dbReference type="AlphaFoldDB" id="A0A124FY80"/>
<feature type="domain" description="Transcriptional coactivator p15 (PC4) C-terminal" evidence="1">
    <location>
        <begin position="16"/>
        <end position="64"/>
    </location>
</feature>
<evidence type="ECO:0000313" key="3">
    <source>
        <dbReference type="Proteomes" id="UP000054092"/>
    </source>
</evidence>
<dbReference type="EMBL" id="LGGP01000169">
    <property type="protein sequence ID" value="KUK80350.1"/>
    <property type="molecule type" value="Genomic_DNA"/>
</dbReference>
<accession>A0A124FY80</accession>
<evidence type="ECO:0000313" key="2">
    <source>
        <dbReference type="EMBL" id="KUK80350.1"/>
    </source>
</evidence>
<dbReference type="Proteomes" id="UP000054092">
    <property type="component" value="Unassembled WGS sequence"/>
</dbReference>
<organism evidence="2 3">
    <name type="scientific">Mesotoga prima</name>
    <dbReference type="NCBI Taxonomy" id="1184387"/>
    <lineage>
        <taxon>Bacteria</taxon>
        <taxon>Thermotogati</taxon>
        <taxon>Thermotogota</taxon>
        <taxon>Thermotogae</taxon>
        <taxon>Kosmotogales</taxon>
        <taxon>Kosmotogaceae</taxon>
        <taxon>Mesotoga</taxon>
    </lineage>
</organism>
<dbReference type="PATRIC" id="fig|1184387.3.peg.1445"/>
<proteinExistence type="predicted"/>
<evidence type="ECO:0000259" key="1">
    <source>
        <dbReference type="Pfam" id="PF02229"/>
    </source>
</evidence>
<dbReference type="InterPro" id="IPR003173">
    <property type="entry name" value="PC4_C"/>
</dbReference>
<dbReference type="InterPro" id="IPR009044">
    <property type="entry name" value="ssDNA-bd_transcriptional_reg"/>
</dbReference>
<dbReference type="GO" id="GO:0003677">
    <property type="term" value="F:DNA binding"/>
    <property type="evidence" value="ECO:0007669"/>
    <property type="project" value="InterPro"/>
</dbReference>
<reference evidence="3" key="1">
    <citation type="journal article" date="2015" name="MBio">
        <title>Genome-Resolved Metagenomic Analysis Reveals Roles for Candidate Phyla and Other Microbial Community Members in Biogeochemical Transformations in Oil Reservoirs.</title>
        <authorList>
            <person name="Hu P."/>
            <person name="Tom L."/>
            <person name="Singh A."/>
            <person name="Thomas B.C."/>
            <person name="Baker B.J."/>
            <person name="Piceno Y.M."/>
            <person name="Andersen G.L."/>
            <person name="Banfield J.F."/>
        </authorList>
    </citation>
    <scope>NUCLEOTIDE SEQUENCE [LARGE SCALE GENOMIC DNA]</scope>
</reference>
<dbReference type="Pfam" id="PF02229">
    <property type="entry name" value="PC4"/>
    <property type="match status" value="1"/>
</dbReference>
<dbReference type="Gene3D" id="2.30.31.10">
    <property type="entry name" value="Transcriptional Coactivator Pc4, Chain A"/>
    <property type="match status" value="1"/>
</dbReference>
<name>A0A124FY80_9BACT</name>
<sequence length="76" mass="8824">MKGVKSLTDIKRNDTEIVRVSKREFKGHEFLDLRIYYQDDEGDYKPTKKGITINPKLVDELIDALNKEKDSAPVKE</sequence>
<dbReference type="SUPFAM" id="SSF54447">
    <property type="entry name" value="ssDNA-binding transcriptional regulator domain"/>
    <property type="match status" value="1"/>
</dbReference>